<dbReference type="PROSITE" id="PS00498">
    <property type="entry name" value="TYROSINASE_2"/>
    <property type="match status" value="1"/>
</dbReference>
<feature type="domain" description="Tyrosinase copper-binding" evidence="5">
    <location>
        <begin position="202"/>
        <end position="213"/>
    </location>
</feature>
<name>A0A1Y2H970_9FUNG</name>
<dbReference type="GO" id="GO:0016491">
    <property type="term" value="F:oxidoreductase activity"/>
    <property type="evidence" value="ECO:0007669"/>
    <property type="project" value="InterPro"/>
</dbReference>
<dbReference type="Gene3D" id="1.10.1280.10">
    <property type="entry name" value="Di-copper center containing domain from catechol oxidase"/>
    <property type="match status" value="2"/>
</dbReference>
<dbReference type="STRING" id="765915.A0A1Y2H970"/>
<comment type="caution">
    <text evidence="6">The sequence shown here is derived from an EMBL/GenBank/DDBJ whole genome shotgun (WGS) entry which is preliminary data.</text>
</comment>
<feature type="signal peptide" evidence="4">
    <location>
        <begin position="1"/>
        <end position="20"/>
    </location>
</feature>
<reference evidence="6 7" key="1">
    <citation type="submission" date="2016-07" db="EMBL/GenBank/DDBJ databases">
        <title>Pervasive Adenine N6-methylation of Active Genes in Fungi.</title>
        <authorList>
            <consortium name="DOE Joint Genome Institute"/>
            <person name="Mondo S.J."/>
            <person name="Dannebaum R.O."/>
            <person name="Kuo R.C."/>
            <person name="Labutti K."/>
            <person name="Haridas S."/>
            <person name="Kuo A."/>
            <person name="Salamov A."/>
            <person name="Ahrendt S.R."/>
            <person name="Lipzen A."/>
            <person name="Sullivan W."/>
            <person name="Andreopoulos W.B."/>
            <person name="Clum A."/>
            <person name="Lindquist E."/>
            <person name="Daum C."/>
            <person name="Ramamoorthy G.K."/>
            <person name="Gryganskyi A."/>
            <person name="Culley D."/>
            <person name="Magnuson J.K."/>
            <person name="James T.Y."/>
            <person name="O'Malley M.A."/>
            <person name="Stajich J.E."/>
            <person name="Spatafora J.W."/>
            <person name="Visel A."/>
            <person name="Grigoriev I.V."/>
        </authorList>
    </citation>
    <scope>NUCLEOTIDE SEQUENCE [LARGE SCALE GENOMIC DNA]</scope>
    <source>
        <strain evidence="6 7">PL171</strain>
    </source>
</reference>
<evidence type="ECO:0000256" key="1">
    <source>
        <dbReference type="ARBA" id="ARBA00022723"/>
    </source>
</evidence>
<keyword evidence="7" id="KW-1185">Reference proteome</keyword>
<dbReference type="OrthoDB" id="6132182at2759"/>
<keyword evidence="1" id="KW-0479">Metal-binding</keyword>
<keyword evidence="4" id="KW-0732">Signal</keyword>
<protein>
    <recommendedName>
        <fullName evidence="5">Tyrosinase copper-binding domain-containing protein</fullName>
    </recommendedName>
</protein>
<dbReference type="InterPro" id="IPR050316">
    <property type="entry name" value="Tyrosinase/Hemocyanin"/>
</dbReference>
<evidence type="ECO:0000313" key="7">
    <source>
        <dbReference type="Proteomes" id="UP000193411"/>
    </source>
</evidence>
<evidence type="ECO:0000313" key="6">
    <source>
        <dbReference type="EMBL" id="ORZ31120.1"/>
    </source>
</evidence>
<evidence type="ECO:0000256" key="2">
    <source>
        <dbReference type="ARBA" id="ARBA00023008"/>
    </source>
</evidence>
<organism evidence="6 7">
    <name type="scientific">Catenaria anguillulae PL171</name>
    <dbReference type="NCBI Taxonomy" id="765915"/>
    <lineage>
        <taxon>Eukaryota</taxon>
        <taxon>Fungi</taxon>
        <taxon>Fungi incertae sedis</taxon>
        <taxon>Blastocladiomycota</taxon>
        <taxon>Blastocladiomycetes</taxon>
        <taxon>Blastocladiales</taxon>
        <taxon>Catenariaceae</taxon>
        <taxon>Catenaria</taxon>
    </lineage>
</organism>
<evidence type="ECO:0000256" key="4">
    <source>
        <dbReference type="SAM" id="SignalP"/>
    </source>
</evidence>
<feature type="compositionally biased region" description="Polar residues" evidence="3">
    <location>
        <begin position="291"/>
        <end position="301"/>
    </location>
</feature>
<evidence type="ECO:0000259" key="5">
    <source>
        <dbReference type="PROSITE" id="PS00498"/>
    </source>
</evidence>
<keyword evidence="2" id="KW-0186">Copper</keyword>
<dbReference type="PANTHER" id="PTHR11474:SF126">
    <property type="entry name" value="TYROSINASE-LIKE PROTEIN TYR-1-RELATED"/>
    <property type="match status" value="1"/>
</dbReference>
<sequence>MRSPTCLLLTFIALVALANAQQTGACRAGIRVRRPFSSLSRQERQAFAQAIMTMKRNGSMDRLTRRHRDGMQYHMTTQFLPMHRAMLVDFEQELVRANPAVTALPYWDELADSRAPLSSSIFTADGLGLMRSGPLSAPDAAASKSRDGGRFNWIPGSASMAAALRGFETFGEMSGVIEIVPHNSYHGLIGGHMGNPSISPADPVFWLHHAYIDLLWATWQGLSARNFVNLETDPSELRVVASAGTVLYESRYTNRDMLYYQQRLCYRYDAVNGNAPRAQRASRLLQELSGPVTTTNSTQPAPGTGEDGASDEKTSVIQGVEAMPEDLIAELMPMVPKDVAVEKVRKAEAKMNAIAKGLLEKVQERLGAAGGNVTVTPEVTEKIAELIPSVQELVSRARKFVEAEVKDDGSDSKIPEVVEQAKKSEEGAKEKGSEQVKTSGAAVVAGSTATACMLLAVVAAMAL</sequence>
<dbReference type="GO" id="GO:0046872">
    <property type="term" value="F:metal ion binding"/>
    <property type="evidence" value="ECO:0007669"/>
    <property type="project" value="UniProtKB-KW"/>
</dbReference>
<gene>
    <name evidence="6" type="ORF">BCR44DRAFT_1516395</name>
</gene>
<dbReference type="SUPFAM" id="SSF48056">
    <property type="entry name" value="Di-copper centre-containing domain"/>
    <property type="match status" value="1"/>
</dbReference>
<evidence type="ECO:0000256" key="3">
    <source>
        <dbReference type="SAM" id="MobiDB-lite"/>
    </source>
</evidence>
<dbReference type="EMBL" id="MCFL01000066">
    <property type="protein sequence ID" value="ORZ31120.1"/>
    <property type="molecule type" value="Genomic_DNA"/>
</dbReference>
<dbReference type="Proteomes" id="UP000193411">
    <property type="component" value="Unassembled WGS sequence"/>
</dbReference>
<accession>A0A1Y2H970</accession>
<dbReference type="PANTHER" id="PTHR11474">
    <property type="entry name" value="TYROSINASE FAMILY MEMBER"/>
    <property type="match status" value="1"/>
</dbReference>
<dbReference type="AlphaFoldDB" id="A0A1Y2H970"/>
<dbReference type="PRINTS" id="PR00092">
    <property type="entry name" value="TYROSINASE"/>
</dbReference>
<dbReference type="InterPro" id="IPR008922">
    <property type="entry name" value="Di-copper_centre_dom_sf"/>
</dbReference>
<proteinExistence type="predicted"/>
<dbReference type="InterPro" id="IPR002227">
    <property type="entry name" value="Tyrosinase_Cu-bd"/>
</dbReference>
<feature type="chain" id="PRO_5012892360" description="Tyrosinase copper-binding domain-containing protein" evidence="4">
    <location>
        <begin position="21"/>
        <end position="463"/>
    </location>
</feature>
<dbReference type="Pfam" id="PF00264">
    <property type="entry name" value="Tyrosinase"/>
    <property type="match status" value="2"/>
</dbReference>
<feature type="region of interest" description="Disordered" evidence="3">
    <location>
        <begin position="290"/>
        <end position="312"/>
    </location>
</feature>